<dbReference type="EMBL" id="JACHIO010000013">
    <property type="protein sequence ID" value="MBB5064881.1"/>
    <property type="molecule type" value="Genomic_DNA"/>
</dbReference>
<accession>A0A7W7ZRM7</accession>
<evidence type="ECO:0000313" key="1">
    <source>
        <dbReference type="EMBL" id="MBB5064881.1"/>
    </source>
</evidence>
<dbReference type="AlphaFoldDB" id="A0A7W7ZRM7"/>
<proteinExistence type="predicted"/>
<comment type="caution">
    <text evidence="1">The sequence shown here is derived from an EMBL/GenBank/DDBJ whole genome shotgun (WGS) entry which is preliminary data.</text>
</comment>
<reference evidence="1 2" key="1">
    <citation type="submission" date="2020-08" db="EMBL/GenBank/DDBJ databases">
        <title>Genomic Encyclopedia of Type Strains, Phase IV (KMG-V): Genome sequencing to study the core and pangenomes of soil and plant-associated prokaryotes.</title>
        <authorList>
            <person name="Whitman W."/>
        </authorList>
    </citation>
    <scope>NUCLEOTIDE SEQUENCE [LARGE SCALE GENOMIC DNA]</scope>
    <source>
        <strain evidence="1 2">X5P3</strain>
    </source>
</reference>
<organism evidence="1 2">
    <name type="scientific">Granulicella mallensis</name>
    <dbReference type="NCBI Taxonomy" id="940614"/>
    <lineage>
        <taxon>Bacteria</taxon>
        <taxon>Pseudomonadati</taxon>
        <taxon>Acidobacteriota</taxon>
        <taxon>Terriglobia</taxon>
        <taxon>Terriglobales</taxon>
        <taxon>Acidobacteriaceae</taxon>
        <taxon>Granulicella</taxon>
    </lineage>
</organism>
<sequence>MKRLIPWAMVWARVVLCPVIVVGARLGWAGGWLAAIVVFALVDDIADGMLARRWVAIQPRCGWRIRARTRCSISEWWRLCG</sequence>
<protein>
    <submittedName>
        <fullName evidence="1">Phosphatidylglycerophosphate synthase</fullName>
    </submittedName>
</protein>
<dbReference type="RefSeq" id="WP_184257141.1">
    <property type="nucleotide sequence ID" value="NZ_JACHIO010000013.1"/>
</dbReference>
<gene>
    <name evidence="1" type="ORF">HDF15_003243</name>
</gene>
<name>A0A7W7ZRM7_9BACT</name>
<dbReference type="Proteomes" id="UP000584867">
    <property type="component" value="Unassembled WGS sequence"/>
</dbReference>
<evidence type="ECO:0000313" key="2">
    <source>
        <dbReference type="Proteomes" id="UP000584867"/>
    </source>
</evidence>